<dbReference type="InterPro" id="IPR007707">
    <property type="entry name" value="TACC_C"/>
</dbReference>
<gene>
    <name evidence="9" type="ORF">E2I00_013203</name>
</gene>
<dbReference type="EMBL" id="SGJD01004105">
    <property type="protein sequence ID" value="KAB0391974.1"/>
    <property type="molecule type" value="Genomic_DNA"/>
</dbReference>
<comment type="similarity">
    <text evidence="2">Belongs to the TACC family.</text>
</comment>
<evidence type="ECO:0000313" key="9">
    <source>
        <dbReference type="EMBL" id="KAB0391974.1"/>
    </source>
</evidence>
<dbReference type="AlphaFoldDB" id="A0A643BVP7"/>
<keyword evidence="3" id="KW-0963">Cytoplasm</keyword>
<evidence type="ECO:0000256" key="2">
    <source>
        <dbReference type="ARBA" id="ARBA00009423"/>
    </source>
</evidence>
<dbReference type="GO" id="GO:0007097">
    <property type="term" value="P:nuclear migration"/>
    <property type="evidence" value="ECO:0007669"/>
    <property type="project" value="TreeGrafter"/>
</dbReference>
<sequence length="217" mass="25060">HGPEPTMDPQEERSRAPAIVLGMGADVENLELWTFSCPLVPFMDVLQFTQKDLEVAVKAMQMENLKLKSKYEALHAKCSEMGKITIGFLGMYPESQKEKGQLTTDKFHEAYFSELFKKFEKQEVTEGYLMNEEWLKKCAEDYKLRSGMEGQRYQTLKAHTEEVLNLEEKEIAWVQRKGPGKPDKGPDEEHSPETIQQKTKESNELLIICYDLISEME</sequence>
<feature type="domain" description="Transforming acidic coiled-coil-containing protein C-terminal" evidence="8">
    <location>
        <begin position="96"/>
        <end position="177"/>
    </location>
</feature>
<dbReference type="GO" id="GO:0007052">
    <property type="term" value="P:mitotic spindle organization"/>
    <property type="evidence" value="ECO:0007669"/>
    <property type="project" value="InterPro"/>
</dbReference>
<comment type="subcellular location">
    <subcellularLocation>
        <location evidence="1">Cytoplasm</location>
        <location evidence="1">Cytoskeleton</location>
    </subcellularLocation>
</comment>
<dbReference type="InterPro" id="IPR039915">
    <property type="entry name" value="TACC"/>
</dbReference>
<keyword evidence="6" id="KW-0206">Cytoskeleton</keyword>
<evidence type="ECO:0000256" key="4">
    <source>
        <dbReference type="ARBA" id="ARBA00022553"/>
    </source>
</evidence>
<proteinExistence type="inferred from homology"/>
<evidence type="ECO:0000256" key="7">
    <source>
        <dbReference type="SAM" id="MobiDB-lite"/>
    </source>
</evidence>
<evidence type="ECO:0000313" key="10">
    <source>
        <dbReference type="Proteomes" id="UP000437017"/>
    </source>
</evidence>
<protein>
    <recommendedName>
        <fullName evidence="8">Transforming acidic coiled-coil-containing protein C-terminal domain-containing protein</fullName>
    </recommendedName>
</protein>
<keyword evidence="4" id="KW-0597">Phosphoprotein</keyword>
<evidence type="ECO:0000256" key="5">
    <source>
        <dbReference type="ARBA" id="ARBA00023054"/>
    </source>
</evidence>
<feature type="region of interest" description="Disordered" evidence="7">
    <location>
        <begin position="175"/>
        <end position="200"/>
    </location>
</feature>
<dbReference type="PANTHER" id="PTHR13924:SF4">
    <property type="entry name" value="TRANSFORMING ACIDIC COILED-COIL-CONTAINING PROTEIN 3"/>
    <property type="match status" value="1"/>
</dbReference>
<dbReference type="Proteomes" id="UP000437017">
    <property type="component" value="Unassembled WGS sequence"/>
</dbReference>
<comment type="caution">
    <text evidence="9">The sequence shown here is derived from an EMBL/GenBank/DDBJ whole genome shotgun (WGS) entry which is preliminary data.</text>
</comment>
<dbReference type="GO" id="GO:0005856">
    <property type="term" value="C:cytoskeleton"/>
    <property type="evidence" value="ECO:0007669"/>
    <property type="project" value="UniProtKB-SubCell"/>
</dbReference>
<dbReference type="GO" id="GO:0021987">
    <property type="term" value="P:cerebral cortex development"/>
    <property type="evidence" value="ECO:0007669"/>
    <property type="project" value="TreeGrafter"/>
</dbReference>
<dbReference type="PANTHER" id="PTHR13924">
    <property type="entry name" value="TRANSFORMING ACIDIC COILED-COIL CONTAINING PROTEIN 1/2"/>
    <property type="match status" value="1"/>
</dbReference>
<evidence type="ECO:0000259" key="8">
    <source>
        <dbReference type="Pfam" id="PF05010"/>
    </source>
</evidence>
<keyword evidence="10" id="KW-1185">Reference proteome</keyword>
<dbReference type="OrthoDB" id="10255048at2759"/>
<organism evidence="9 10">
    <name type="scientific">Balaenoptera physalus</name>
    <name type="common">Fin whale</name>
    <name type="synonym">Balaena physalus</name>
    <dbReference type="NCBI Taxonomy" id="9770"/>
    <lineage>
        <taxon>Eukaryota</taxon>
        <taxon>Metazoa</taxon>
        <taxon>Chordata</taxon>
        <taxon>Craniata</taxon>
        <taxon>Vertebrata</taxon>
        <taxon>Euteleostomi</taxon>
        <taxon>Mammalia</taxon>
        <taxon>Eutheria</taxon>
        <taxon>Laurasiatheria</taxon>
        <taxon>Artiodactyla</taxon>
        <taxon>Whippomorpha</taxon>
        <taxon>Cetacea</taxon>
        <taxon>Mysticeti</taxon>
        <taxon>Balaenopteridae</taxon>
        <taxon>Balaenoptera</taxon>
    </lineage>
</organism>
<feature type="compositionally biased region" description="Basic and acidic residues" evidence="7">
    <location>
        <begin position="180"/>
        <end position="200"/>
    </location>
</feature>
<evidence type="ECO:0000256" key="3">
    <source>
        <dbReference type="ARBA" id="ARBA00022490"/>
    </source>
</evidence>
<accession>A0A643BVP7</accession>
<dbReference type="Pfam" id="PF05010">
    <property type="entry name" value="TACC_C"/>
    <property type="match status" value="1"/>
</dbReference>
<evidence type="ECO:0000256" key="1">
    <source>
        <dbReference type="ARBA" id="ARBA00004245"/>
    </source>
</evidence>
<reference evidence="9 10" key="1">
    <citation type="journal article" date="2019" name="PLoS ONE">
        <title>Genomic analyses reveal an absence of contemporary introgressive admixture between fin whales and blue whales, despite known hybrids.</title>
        <authorList>
            <person name="Westbury M.V."/>
            <person name="Petersen B."/>
            <person name="Lorenzen E.D."/>
        </authorList>
    </citation>
    <scope>NUCLEOTIDE SEQUENCE [LARGE SCALE GENOMIC DNA]</scope>
    <source>
        <strain evidence="9">FinWhale-01</strain>
    </source>
</reference>
<feature type="non-terminal residue" evidence="9">
    <location>
        <position position="1"/>
    </location>
</feature>
<keyword evidence="5" id="KW-0175">Coiled coil</keyword>
<evidence type="ECO:0000256" key="6">
    <source>
        <dbReference type="ARBA" id="ARBA00023212"/>
    </source>
</evidence>
<dbReference type="GO" id="GO:0005737">
    <property type="term" value="C:cytoplasm"/>
    <property type="evidence" value="ECO:0007669"/>
    <property type="project" value="TreeGrafter"/>
</dbReference>
<name>A0A643BVP7_BALPH</name>